<dbReference type="AlphaFoldDB" id="A0ABD7FQE8"/>
<feature type="domain" description="Predicted pPIWI-associating nuclease" evidence="1">
    <location>
        <begin position="2"/>
        <end position="116"/>
    </location>
</feature>
<evidence type="ECO:0000259" key="1">
    <source>
        <dbReference type="Pfam" id="PF18165"/>
    </source>
</evidence>
<sequence length="248" mass="28330">MSNPIRFNNFAFAMRELLQHVLTRKAPEDKVVKCVWFRPDANNDGHPTRRQQLKYCMQAGLQDNLLSDEIKDDINTLINQYNEHITDLNGYTHISETTYGETPQESYRKLKSVISTFNEAMEIIEQGKSEVLAYVPDRLGDFVEREITSEIPQALDELSSHTFIEDVQLDGFQVDSIDHEFVYITGSSTVYVTLNYGSNSDRQQGNGHSMNDNFPVSFKCKAKANNPKRAFVIRESINVSNASWYGEA</sequence>
<proteinExistence type="predicted"/>
<dbReference type="Pfam" id="PF18166">
    <property type="entry name" value="pP_pnuc_2"/>
    <property type="match status" value="1"/>
</dbReference>
<gene>
    <name evidence="3" type="ORF">DLR72_18780</name>
</gene>
<comment type="caution">
    <text evidence="3">The sequence shown here is derived from an EMBL/GenBank/DDBJ whole genome shotgun (WGS) entry which is preliminary data.</text>
</comment>
<dbReference type="EMBL" id="QKKU01000164">
    <property type="protein sequence ID" value="RBM58331.1"/>
    <property type="molecule type" value="Genomic_DNA"/>
</dbReference>
<evidence type="ECO:0000313" key="3">
    <source>
        <dbReference type="EMBL" id="RBM58331.1"/>
    </source>
</evidence>
<dbReference type="Proteomes" id="UP000252199">
    <property type="component" value="Unassembled WGS sequence"/>
</dbReference>
<dbReference type="InterPro" id="IPR041584">
    <property type="entry name" value="Put_pPIWI_pnuc_2"/>
</dbReference>
<dbReference type="Pfam" id="PF18165">
    <property type="entry name" value="pP_pnuc_1"/>
    <property type="match status" value="1"/>
</dbReference>
<evidence type="ECO:0000259" key="2">
    <source>
        <dbReference type="Pfam" id="PF18166"/>
    </source>
</evidence>
<protein>
    <submittedName>
        <fullName evidence="3">Uncharacterized protein</fullName>
    </submittedName>
</protein>
<reference evidence="3 4" key="1">
    <citation type="submission" date="2018-06" db="EMBL/GenBank/DDBJ databases">
        <title>Draft genome sequences of nine Vibrio sp. clinical isolates from across the United States representing the closest known relative of Vibrio cholerae.</title>
        <authorList>
            <person name="Islam M.T."/>
            <person name="Liang K."/>
            <person name="Im M.S."/>
            <person name="Winkjer J."/>
            <person name="Busby S."/>
            <person name="Batra D."/>
            <person name="Rowe L."/>
            <person name="Tarr C.L."/>
            <person name="Boucher Y."/>
        </authorList>
    </citation>
    <scope>NUCLEOTIDE SEQUENCE [LARGE SCALE GENOMIC DNA]</scope>
    <source>
        <strain evidence="3 4">2017V-1110</strain>
    </source>
</reference>
<organism evidence="3 4">
    <name type="scientific">Vibrio paracholerae</name>
    <dbReference type="NCBI Taxonomy" id="650003"/>
    <lineage>
        <taxon>Bacteria</taxon>
        <taxon>Pseudomonadati</taxon>
        <taxon>Pseudomonadota</taxon>
        <taxon>Gammaproteobacteria</taxon>
        <taxon>Vibrionales</taxon>
        <taxon>Vibrionaceae</taxon>
        <taxon>Vibrio</taxon>
    </lineage>
</organism>
<evidence type="ECO:0000313" key="4">
    <source>
        <dbReference type="Proteomes" id="UP000252199"/>
    </source>
</evidence>
<accession>A0ABD7FQE8</accession>
<dbReference type="InterPro" id="IPR040556">
    <property type="entry name" value="pP_pnuc_1"/>
</dbReference>
<name>A0ABD7FQE8_9VIBR</name>
<feature type="domain" description="Predicted pPIWI-associating nuclease group 2" evidence="2">
    <location>
        <begin position="125"/>
        <end position="245"/>
    </location>
</feature>